<dbReference type="AlphaFoldDB" id="A0A1Y6ESG0"/>
<dbReference type="OrthoDB" id="9778801at2"/>
<evidence type="ECO:0000313" key="2">
    <source>
        <dbReference type="Proteomes" id="UP000194450"/>
    </source>
</evidence>
<organism evidence="1 2">
    <name type="scientific">Pseudidiomarina planktonica</name>
    <dbReference type="NCBI Taxonomy" id="1323738"/>
    <lineage>
        <taxon>Bacteria</taxon>
        <taxon>Pseudomonadati</taxon>
        <taxon>Pseudomonadota</taxon>
        <taxon>Gammaproteobacteria</taxon>
        <taxon>Alteromonadales</taxon>
        <taxon>Idiomarinaceae</taxon>
        <taxon>Pseudidiomarina</taxon>
    </lineage>
</organism>
<reference evidence="2" key="1">
    <citation type="submission" date="2017-04" db="EMBL/GenBank/DDBJ databases">
        <authorList>
            <person name="Varghese N."/>
            <person name="Submissions S."/>
        </authorList>
    </citation>
    <scope>NUCLEOTIDE SEQUENCE [LARGE SCALE GENOMIC DNA]</scope>
</reference>
<accession>A0A1Y6ESG0</accession>
<evidence type="ECO:0008006" key="3">
    <source>
        <dbReference type="Google" id="ProtNLM"/>
    </source>
</evidence>
<gene>
    <name evidence="1" type="ORF">SAMN06297229_1220</name>
</gene>
<protein>
    <recommendedName>
        <fullName evidence="3">DUF1365 domain-containing protein</fullName>
    </recommendedName>
</protein>
<dbReference type="EMBL" id="FXWH01000001">
    <property type="protein sequence ID" value="SMQ65246.1"/>
    <property type="molecule type" value="Genomic_DNA"/>
</dbReference>
<dbReference type="Pfam" id="PF07103">
    <property type="entry name" value="DUF1365"/>
    <property type="match status" value="1"/>
</dbReference>
<dbReference type="InterPro" id="IPR010775">
    <property type="entry name" value="DUF1365"/>
</dbReference>
<proteinExistence type="predicted"/>
<sequence>MLASAIYWGMVCHRRFKPKEHRFNYGTVQWWLALDELEQISASSRFFRIDKWAPLTFRQSDYLPGESGTITEKVLTKMTELAGKPMQGRVFMLGQLRTFGLFFSPINCFFLQQEGAADGQYSHMLAEVSNTPWLEKHYYLLDLAETKSAPLSHAKAFHVSPFNPMEMQYKWRLKPPRAGQQRAMVHLEAWQQQRHFDATLTLQRHEMNPSGIRRVLYKYPIMTLSILWGIYWQALRLFLKRVPIYGHPNS</sequence>
<keyword evidence="2" id="KW-1185">Reference proteome</keyword>
<dbReference type="Proteomes" id="UP000194450">
    <property type="component" value="Unassembled WGS sequence"/>
</dbReference>
<dbReference type="PANTHER" id="PTHR33973">
    <property type="entry name" value="OS07G0153300 PROTEIN"/>
    <property type="match status" value="1"/>
</dbReference>
<evidence type="ECO:0000313" key="1">
    <source>
        <dbReference type="EMBL" id="SMQ65246.1"/>
    </source>
</evidence>
<dbReference type="RefSeq" id="WP_086434321.1">
    <property type="nucleotide sequence ID" value="NZ_FXWH01000001.1"/>
</dbReference>
<dbReference type="PANTHER" id="PTHR33973:SF4">
    <property type="entry name" value="OS07G0153300 PROTEIN"/>
    <property type="match status" value="1"/>
</dbReference>
<name>A0A1Y6ESG0_9GAMM</name>